<dbReference type="Gene3D" id="1.20.120.450">
    <property type="entry name" value="dinb family like domain"/>
    <property type="match status" value="1"/>
</dbReference>
<dbReference type="Proteomes" id="UP001519863">
    <property type="component" value="Unassembled WGS sequence"/>
</dbReference>
<sequence>MTETALHEFLGYQRSSVLAIVEGLDEQALRTAVLPSGWTPLGLIEHLGHAERHWFQEVLTGTAVPVPWASAPPFAIDQPTGPVFAFYREQCAIADRNIEATDLDAKPVGRHEDETLAGQTTDLRRIILHMIEETARHAGHLDAARELIDGVTGLGPR</sequence>
<protein>
    <submittedName>
        <fullName evidence="1">DinB family protein</fullName>
    </submittedName>
</protein>
<dbReference type="RefSeq" id="WP_220145056.1">
    <property type="nucleotide sequence ID" value="NZ_JAHXZI010000009.1"/>
</dbReference>
<dbReference type="InterPro" id="IPR007061">
    <property type="entry name" value="MST-like"/>
</dbReference>
<organism evidence="1 2">
    <name type="scientific">Actinoplanes hulinensis</name>
    <dbReference type="NCBI Taxonomy" id="1144547"/>
    <lineage>
        <taxon>Bacteria</taxon>
        <taxon>Bacillati</taxon>
        <taxon>Actinomycetota</taxon>
        <taxon>Actinomycetes</taxon>
        <taxon>Micromonosporales</taxon>
        <taxon>Micromonosporaceae</taxon>
        <taxon>Actinoplanes</taxon>
    </lineage>
</organism>
<comment type="caution">
    <text evidence="1">The sequence shown here is derived from an EMBL/GenBank/DDBJ whole genome shotgun (WGS) entry which is preliminary data.</text>
</comment>
<dbReference type="SUPFAM" id="SSF109854">
    <property type="entry name" value="DinB/YfiT-like putative metalloenzymes"/>
    <property type="match status" value="1"/>
</dbReference>
<keyword evidence="2" id="KW-1185">Reference proteome</keyword>
<dbReference type="InterPro" id="IPR034660">
    <property type="entry name" value="DinB/YfiT-like"/>
</dbReference>
<dbReference type="Pfam" id="PF04978">
    <property type="entry name" value="MST"/>
    <property type="match status" value="1"/>
</dbReference>
<accession>A0ABS7B3K1</accession>
<evidence type="ECO:0000313" key="1">
    <source>
        <dbReference type="EMBL" id="MBW6435614.1"/>
    </source>
</evidence>
<reference evidence="1 2" key="1">
    <citation type="journal article" date="2013" name="Antonie Van Leeuwenhoek">
        <title>Actinoplanes hulinensis sp. nov., a novel actinomycete isolated from soybean root (Glycine max (L.) Merr).</title>
        <authorList>
            <person name="Shen Y."/>
            <person name="Liu C."/>
            <person name="Wang X."/>
            <person name="Zhao J."/>
            <person name="Jia F."/>
            <person name="Zhang Y."/>
            <person name="Wang L."/>
            <person name="Yang D."/>
            <person name="Xiang W."/>
        </authorList>
    </citation>
    <scope>NUCLEOTIDE SEQUENCE [LARGE SCALE GENOMIC DNA]</scope>
    <source>
        <strain evidence="1 2">NEAU-M9</strain>
    </source>
</reference>
<evidence type="ECO:0000313" key="2">
    <source>
        <dbReference type="Proteomes" id="UP001519863"/>
    </source>
</evidence>
<dbReference type="EMBL" id="JAHXZI010000009">
    <property type="protein sequence ID" value="MBW6435614.1"/>
    <property type="molecule type" value="Genomic_DNA"/>
</dbReference>
<gene>
    <name evidence="1" type="ORF">KZ829_17885</name>
</gene>
<name>A0ABS7B3K1_9ACTN</name>
<proteinExistence type="predicted"/>